<dbReference type="Proteomes" id="UP000636800">
    <property type="component" value="Unassembled WGS sequence"/>
</dbReference>
<evidence type="ECO:0000256" key="1">
    <source>
        <dbReference type="SAM" id="Phobius"/>
    </source>
</evidence>
<dbReference type="OrthoDB" id="419183at2759"/>
<keyword evidence="1" id="KW-1133">Transmembrane helix</keyword>
<gene>
    <name evidence="2" type="ORF">HPP92_009254</name>
</gene>
<dbReference type="AlphaFoldDB" id="A0A835RC14"/>
<reference evidence="2 3" key="1">
    <citation type="journal article" date="2020" name="Nat. Food">
        <title>A phased Vanilla planifolia genome enables genetic improvement of flavour and production.</title>
        <authorList>
            <person name="Hasing T."/>
            <person name="Tang H."/>
            <person name="Brym M."/>
            <person name="Khazi F."/>
            <person name="Huang T."/>
            <person name="Chambers A.H."/>
        </authorList>
    </citation>
    <scope>NUCLEOTIDE SEQUENCE [LARGE SCALE GENOMIC DNA]</scope>
    <source>
        <tissue evidence="2">Leaf</tissue>
    </source>
</reference>
<evidence type="ECO:0000313" key="2">
    <source>
        <dbReference type="EMBL" id="KAG0485175.1"/>
    </source>
</evidence>
<keyword evidence="1" id="KW-0472">Membrane</keyword>
<keyword evidence="3" id="KW-1185">Reference proteome</keyword>
<accession>A0A835RC14</accession>
<proteinExistence type="predicted"/>
<feature type="transmembrane region" description="Helical" evidence="1">
    <location>
        <begin position="128"/>
        <end position="148"/>
    </location>
</feature>
<keyword evidence="1" id="KW-0812">Transmembrane</keyword>
<organism evidence="2 3">
    <name type="scientific">Vanilla planifolia</name>
    <name type="common">Vanilla</name>
    <dbReference type="NCBI Taxonomy" id="51239"/>
    <lineage>
        <taxon>Eukaryota</taxon>
        <taxon>Viridiplantae</taxon>
        <taxon>Streptophyta</taxon>
        <taxon>Embryophyta</taxon>
        <taxon>Tracheophyta</taxon>
        <taxon>Spermatophyta</taxon>
        <taxon>Magnoliopsida</taxon>
        <taxon>Liliopsida</taxon>
        <taxon>Asparagales</taxon>
        <taxon>Orchidaceae</taxon>
        <taxon>Vanilloideae</taxon>
        <taxon>Vanilleae</taxon>
        <taxon>Vanilla</taxon>
    </lineage>
</organism>
<protein>
    <submittedName>
        <fullName evidence="2">Uncharacterized protein</fullName>
    </submittedName>
</protein>
<name>A0A835RC14_VANPL</name>
<dbReference type="EMBL" id="JADCNL010000004">
    <property type="protein sequence ID" value="KAG0485175.1"/>
    <property type="molecule type" value="Genomic_DNA"/>
</dbReference>
<sequence length="158" mass="17170">MGWHKVKQTHAVAIGPGGAECEYASFGRLCTCEGGDGIGHVGAFEISIRVGMEEKATSRLVVDIRPRIAGWDLGFFGTLGPAALPLRLAVDAVEAVLLLPVVAHFGEKTEAECGKRDMFDERLRNAPVHVYIGARILLISTLALIFSFRLKICRNPIR</sequence>
<comment type="caution">
    <text evidence="2">The sequence shown here is derived from an EMBL/GenBank/DDBJ whole genome shotgun (WGS) entry which is preliminary data.</text>
</comment>
<evidence type="ECO:0000313" key="3">
    <source>
        <dbReference type="Proteomes" id="UP000636800"/>
    </source>
</evidence>